<comment type="caution">
    <text evidence="2">The sequence shown here is derived from an EMBL/GenBank/DDBJ whole genome shotgun (WGS) entry which is preliminary data.</text>
</comment>
<proteinExistence type="predicted"/>
<keyword evidence="3" id="KW-1185">Reference proteome</keyword>
<gene>
    <name evidence="2" type="ORF">ACKI18_37640</name>
</gene>
<evidence type="ECO:0000313" key="2">
    <source>
        <dbReference type="EMBL" id="MFM9614388.1"/>
    </source>
</evidence>
<dbReference type="RefSeq" id="WP_409122292.1">
    <property type="nucleotide sequence ID" value="NZ_JBJVNI010000026.1"/>
</dbReference>
<organism evidence="2 3">
    <name type="scientific">Streptomyces niveiscabiei</name>
    <dbReference type="NCBI Taxonomy" id="164115"/>
    <lineage>
        <taxon>Bacteria</taxon>
        <taxon>Bacillati</taxon>
        <taxon>Actinomycetota</taxon>
        <taxon>Actinomycetes</taxon>
        <taxon>Kitasatosporales</taxon>
        <taxon>Streptomycetaceae</taxon>
        <taxon>Streptomyces</taxon>
    </lineage>
</organism>
<accession>A0ABW9I3X6</accession>
<dbReference type="Proteomes" id="UP001631957">
    <property type="component" value="Unassembled WGS sequence"/>
</dbReference>
<protein>
    <submittedName>
        <fullName evidence="2">Uncharacterized protein</fullName>
    </submittedName>
</protein>
<name>A0ABW9I3X6_9ACTN</name>
<sequence>MRLKQADGTTVHAGYCGNVHQAEDLVHFHAPLHTDPELPLRTTSGQLAAMLAELFARPAALCDYVEVETYTWSDLPAPPSSPDGIAAELAWAHEQLTGRGLEGPALKGLGLDGPATKEPADNNPGPRIPTTRRSAHEEAPRRPRHRRSHPQSAAPHALGRRPR</sequence>
<reference evidence="2 3" key="1">
    <citation type="submission" date="2024-12" db="EMBL/GenBank/DDBJ databases">
        <title>Forecasting of Potato common scab and diversities of Pathogenic streptomyces spp. in china.</title>
        <authorList>
            <person name="Handique U."/>
            <person name="Wu J."/>
        </authorList>
    </citation>
    <scope>NUCLEOTIDE SEQUENCE [LARGE SCALE GENOMIC DNA]</scope>
    <source>
        <strain evidence="2 3">ZRIMU1530</strain>
    </source>
</reference>
<evidence type="ECO:0000256" key="1">
    <source>
        <dbReference type="SAM" id="MobiDB-lite"/>
    </source>
</evidence>
<dbReference type="EMBL" id="JBJVNI010000026">
    <property type="protein sequence ID" value="MFM9614388.1"/>
    <property type="molecule type" value="Genomic_DNA"/>
</dbReference>
<feature type="region of interest" description="Disordered" evidence="1">
    <location>
        <begin position="100"/>
        <end position="163"/>
    </location>
</feature>
<evidence type="ECO:0000313" key="3">
    <source>
        <dbReference type="Proteomes" id="UP001631957"/>
    </source>
</evidence>